<comment type="caution">
    <text evidence="1">The sequence shown here is derived from an EMBL/GenBank/DDBJ whole genome shotgun (WGS) entry which is preliminary data.</text>
</comment>
<dbReference type="EMBL" id="CAWYQH010000141">
    <property type="protein sequence ID" value="CAK8694962.1"/>
    <property type="molecule type" value="Genomic_DNA"/>
</dbReference>
<organism evidence="1 2">
    <name type="scientific">Clavelina lepadiformis</name>
    <name type="common">Light-bulb sea squirt</name>
    <name type="synonym">Ascidia lepadiformis</name>
    <dbReference type="NCBI Taxonomy" id="159417"/>
    <lineage>
        <taxon>Eukaryota</taxon>
        <taxon>Metazoa</taxon>
        <taxon>Chordata</taxon>
        <taxon>Tunicata</taxon>
        <taxon>Ascidiacea</taxon>
        <taxon>Aplousobranchia</taxon>
        <taxon>Clavelinidae</taxon>
        <taxon>Clavelina</taxon>
    </lineage>
</organism>
<sequence length="269" mass="31007">MEVQNADKIACSSKDLVTSVAKKLKFYVEVKRREDGFDTSPSYLPRRGFPKLLPRPMLMQSPQDVSLRHHFTHAQIRSALGRIQSYKHSTERQNHQKRGKEINTSLRKVFQAATVDHPMWNANQTFSIEFANAQPSPGPAYMQKKSFKPLRSAVRTIRRAPPPSISDHETKRLMDASWKLILDTEVETARQTKKYLEMGNTKLQSIDTPRPLQRQYVPNIHKKYAAVSPRIKIDSFAESLTKTGYVYDHHGRRHRLVFVKNGQAPQQAF</sequence>
<reference evidence="1 2" key="1">
    <citation type="submission" date="2024-02" db="EMBL/GenBank/DDBJ databases">
        <authorList>
            <person name="Daric V."/>
            <person name="Darras S."/>
        </authorList>
    </citation>
    <scope>NUCLEOTIDE SEQUENCE [LARGE SCALE GENOMIC DNA]</scope>
</reference>
<keyword evidence="2" id="KW-1185">Reference proteome</keyword>
<proteinExistence type="predicted"/>
<dbReference type="Proteomes" id="UP001642483">
    <property type="component" value="Unassembled WGS sequence"/>
</dbReference>
<name>A0ABP0GTP8_CLALP</name>
<gene>
    <name evidence="1" type="ORF">CVLEPA_LOCUS28280</name>
</gene>
<accession>A0ABP0GTP8</accession>
<protein>
    <submittedName>
        <fullName evidence="1">Uncharacterized protein</fullName>
    </submittedName>
</protein>
<evidence type="ECO:0000313" key="1">
    <source>
        <dbReference type="EMBL" id="CAK8694962.1"/>
    </source>
</evidence>
<evidence type="ECO:0000313" key="2">
    <source>
        <dbReference type="Proteomes" id="UP001642483"/>
    </source>
</evidence>